<feature type="transmembrane region" description="Helical" evidence="11">
    <location>
        <begin position="68"/>
        <end position="89"/>
    </location>
</feature>
<dbReference type="Proteomes" id="UP000663937">
    <property type="component" value="Chromosome"/>
</dbReference>
<dbReference type="AlphaFoldDB" id="A0A8A4ZKI5"/>
<evidence type="ECO:0000256" key="9">
    <source>
        <dbReference type="ARBA" id="ARBA00023012"/>
    </source>
</evidence>
<evidence type="ECO:0000256" key="10">
    <source>
        <dbReference type="ARBA" id="ARBA00039401"/>
    </source>
</evidence>
<dbReference type="SMART" id="SM00388">
    <property type="entry name" value="HisKA"/>
    <property type="match status" value="1"/>
</dbReference>
<dbReference type="PROSITE" id="PS50885">
    <property type="entry name" value="HAMP"/>
    <property type="match status" value="1"/>
</dbReference>
<dbReference type="CDD" id="cd00082">
    <property type="entry name" value="HisKA"/>
    <property type="match status" value="1"/>
</dbReference>
<dbReference type="PRINTS" id="PR00344">
    <property type="entry name" value="BCTRLSENSOR"/>
</dbReference>
<dbReference type="InterPro" id="IPR003594">
    <property type="entry name" value="HATPase_dom"/>
</dbReference>
<dbReference type="SUPFAM" id="SSF55874">
    <property type="entry name" value="ATPase domain of HSP90 chaperone/DNA topoisomerase II/histidine kinase"/>
    <property type="match status" value="1"/>
</dbReference>
<dbReference type="GO" id="GO:0004721">
    <property type="term" value="F:phosphoprotein phosphatase activity"/>
    <property type="evidence" value="ECO:0007669"/>
    <property type="project" value="TreeGrafter"/>
</dbReference>
<dbReference type="Pfam" id="PF00512">
    <property type="entry name" value="HisKA"/>
    <property type="match status" value="1"/>
</dbReference>
<evidence type="ECO:0000256" key="4">
    <source>
        <dbReference type="ARBA" id="ARBA00022553"/>
    </source>
</evidence>
<dbReference type="SUPFAM" id="SSF47384">
    <property type="entry name" value="Homodimeric domain of signal transducing histidine kinase"/>
    <property type="match status" value="1"/>
</dbReference>
<dbReference type="GO" id="GO:0000155">
    <property type="term" value="F:phosphorelay sensor kinase activity"/>
    <property type="evidence" value="ECO:0007669"/>
    <property type="project" value="InterPro"/>
</dbReference>
<dbReference type="FunFam" id="1.10.287.130:FF:000001">
    <property type="entry name" value="Two-component sensor histidine kinase"/>
    <property type="match status" value="1"/>
</dbReference>
<keyword evidence="5" id="KW-0808">Transferase</keyword>
<keyword evidence="7 14" id="KW-0418">Kinase</keyword>
<dbReference type="InterPro" id="IPR003660">
    <property type="entry name" value="HAMP_dom"/>
</dbReference>
<evidence type="ECO:0000256" key="6">
    <source>
        <dbReference type="ARBA" id="ARBA00022692"/>
    </source>
</evidence>
<evidence type="ECO:0000313" key="15">
    <source>
        <dbReference type="Proteomes" id="UP000663937"/>
    </source>
</evidence>
<feature type="domain" description="HAMP" evidence="13">
    <location>
        <begin position="91"/>
        <end position="142"/>
    </location>
</feature>
<evidence type="ECO:0000256" key="3">
    <source>
        <dbReference type="ARBA" id="ARBA00012438"/>
    </source>
</evidence>
<proteinExistence type="predicted"/>
<evidence type="ECO:0000256" key="7">
    <source>
        <dbReference type="ARBA" id="ARBA00022777"/>
    </source>
</evidence>
<comment type="subcellular location">
    <subcellularLocation>
        <location evidence="2">Cell membrane</location>
    </subcellularLocation>
</comment>
<comment type="catalytic activity">
    <reaction evidence="1">
        <text>ATP + protein L-histidine = ADP + protein N-phospho-L-histidine.</text>
        <dbReference type="EC" id="2.7.13.3"/>
    </reaction>
</comment>
<name>A0A8A4ZKI5_9MICO</name>
<gene>
    <name evidence="14" type="ORF">J4E96_08875</name>
</gene>
<dbReference type="Pfam" id="PF02518">
    <property type="entry name" value="HATPase_c"/>
    <property type="match status" value="1"/>
</dbReference>
<keyword evidence="9" id="KW-0902">Two-component regulatory system</keyword>
<dbReference type="PANTHER" id="PTHR45453">
    <property type="entry name" value="PHOSPHATE REGULON SENSOR PROTEIN PHOR"/>
    <property type="match status" value="1"/>
</dbReference>
<dbReference type="EC" id="2.7.13.3" evidence="3"/>
<evidence type="ECO:0000313" key="14">
    <source>
        <dbReference type="EMBL" id="QTE31016.1"/>
    </source>
</evidence>
<dbReference type="KEGG" id="psic:J4E96_08875"/>
<dbReference type="RefSeq" id="WP_227425399.1">
    <property type="nucleotide sequence ID" value="NZ_CP071868.1"/>
</dbReference>
<evidence type="ECO:0000256" key="1">
    <source>
        <dbReference type="ARBA" id="ARBA00000085"/>
    </source>
</evidence>
<dbReference type="Gene3D" id="1.10.287.130">
    <property type="match status" value="1"/>
</dbReference>
<evidence type="ECO:0000256" key="5">
    <source>
        <dbReference type="ARBA" id="ARBA00022679"/>
    </source>
</evidence>
<evidence type="ECO:0000256" key="11">
    <source>
        <dbReference type="SAM" id="Phobius"/>
    </source>
</evidence>
<keyword evidence="11" id="KW-0472">Membrane</keyword>
<evidence type="ECO:0000259" key="13">
    <source>
        <dbReference type="PROSITE" id="PS50885"/>
    </source>
</evidence>
<keyword evidence="8 11" id="KW-1133">Transmembrane helix</keyword>
<dbReference type="SMART" id="SM00387">
    <property type="entry name" value="HATPase_c"/>
    <property type="match status" value="1"/>
</dbReference>
<dbReference type="InterPro" id="IPR004358">
    <property type="entry name" value="Sig_transdc_His_kin-like_C"/>
</dbReference>
<feature type="domain" description="Histidine kinase" evidence="12">
    <location>
        <begin position="157"/>
        <end position="369"/>
    </location>
</feature>
<evidence type="ECO:0000259" key="12">
    <source>
        <dbReference type="PROSITE" id="PS50109"/>
    </source>
</evidence>
<dbReference type="InterPro" id="IPR003661">
    <property type="entry name" value="HisK_dim/P_dom"/>
</dbReference>
<evidence type="ECO:0000256" key="2">
    <source>
        <dbReference type="ARBA" id="ARBA00004236"/>
    </source>
</evidence>
<feature type="transmembrane region" description="Helical" evidence="11">
    <location>
        <begin position="6"/>
        <end position="28"/>
    </location>
</feature>
<keyword evidence="4" id="KW-0597">Phosphoprotein</keyword>
<sequence length="369" mass="38960">MSSDTLAVVGIAAGWSIAVGLVGAALAWSLRRRSVRWSAAILGLVAVGGIVAGMVGTARAMFLSDHDFAVVITVCVVSGLVSVGFALWLGERVVGSARGLRDAATQFGEGGQFRAPVGGPREFAEISRELTRTSDRLRDSTERERLLEESRRELVAWVSHDLRTPLAGIRAMSEALEDGIAEDPARYRAQMRIEVDRMVRMVDDLFELSRIHAGTLQLSLETVQLGDLVSEAIAGVDPVARAKQVRVGGSVDAGVLVRADPNALARVVSNLVMNAIRHTPSDGTIEINAHAEASTIELSVTDGCGGIADGDLDRVFDVAWRGSHARTPGADIGAGLGLAIVKGIVEAHRGTVAVSNHAPGCRFVVRIPA</sequence>
<dbReference type="PROSITE" id="PS50109">
    <property type="entry name" value="HIS_KIN"/>
    <property type="match status" value="1"/>
</dbReference>
<dbReference type="InterPro" id="IPR005467">
    <property type="entry name" value="His_kinase_dom"/>
</dbReference>
<dbReference type="Gene3D" id="3.30.565.10">
    <property type="entry name" value="Histidine kinase-like ATPase, C-terminal domain"/>
    <property type="match status" value="1"/>
</dbReference>
<dbReference type="InterPro" id="IPR050351">
    <property type="entry name" value="BphY/WalK/GraS-like"/>
</dbReference>
<protein>
    <recommendedName>
        <fullName evidence="10">Sensor-like histidine kinase SenX3</fullName>
        <ecNumber evidence="3">2.7.13.3</ecNumber>
    </recommendedName>
</protein>
<dbReference type="GO" id="GO:0005886">
    <property type="term" value="C:plasma membrane"/>
    <property type="evidence" value="ECO:0007669"/>
    <property type="project" value="UniProtKB-SubCell"/>
</dbReference>
<dbReference type="EMBL" id="CP071868">
    <property type="protein sequence ID" value="QTE31016.1"/>
    <property type="molecule type" value="Genomic_DNA"/>
</dbReference>
<evidence type="ECO:0000256" key="8">
    <source>
        <dbReference type="ARBA" id="ARBA00022989"/>
    </source>
</evidence>
<reference evidence="14" key="1">
    <citation type="submission" date="2021-03" db="EMBL/GenBank/DDBJ databases">
        <title>Pengzhenrongella sicca gen. nov., sp. nov., a new member of suborder Micrococcineae isolated from High-Arctic tundra soil.</title>
        <authorList>
            <person name="Peng F."/>
        </authorList>
    </citation>
    <scope>NUCLEOTIDE SEQUENCE</scope>
    <source>
        <strain evidence="14">LRZ-2</strain>
    </source>
</reference>
<accession>A0A8A4ZKI5</accession>
<dbReference type="PANTHER" id="PTHR45453:SF1">
    <property type="entry name" value="PHOSPHATE REGULON SENSOR PROTEIN PHOR"/>
    <property type="match status" value="1"/>
</dbReference>
<keyword evidence="6 11" id="KW-0812">Transmembrane</keyword>
<organism evidence="14 15">
    <name type="scientific">Pengzhenrongella sicca</name>
    <dbReference type="NCBI Taxonomy" id="2819238"/>
    <lineage>
        <taxon>Bacteria</taxon>
        <taxon>Bacillati</taxon>
        <taxon>Actinomycetota</taxon>
        <taxon>Actinomycetes</taxon>
        <taxon>Micrococcales</taxon>
        <taxon>Pengzhenrongella</taxon>
    </lineage>
</organism>
<dbReference type="InterPro" id="IPR036097">
    <property type="entry name" value="HisK_dim/P_sf"/>
</dbReference>
<dbReference type="InterPro" id="IPR036890">
    <property type="entry name" value="HATPase_C_sf"/>
</dbReference>
<dbReference type="GO" id="GO:0016036">
    <property type="term" value="P:cellular response to phosphate starvation"/>
    <property type="evidence" value="ECO:0007669"/>
    <property type="project" value="TreeGrafter"/>
</dbReference>
<keyword evidence="15" id="KW-1185">Reference proteome</keyword>
<feature type="transmembrane region" description="Helical" evidence="11">
    <location>
        <begin position="40"/>
        <end position="62"/>
    </location>
</feature>